<evidence type="ECO:0000256" key="1">
    <source>
        <dbReference type="ARBA" id="ARBA00001946"/>
    </source>
</evidence>
<dbReference type="PROSITE" id="PS00227">
    <property type="entry name" value="TUBULIN"/>
    <property type="match status" value="1"/>
</dbReference>
<keyword evidence="7" id="KW-0479">Metal-binding</keyword>
<dbReference type="Gene3D" id="1.10.287.600">
    <property type="entry name" value="Helix hairpin bin"/>
    <property type="match status" value="1"/>
</dbReference>
<dbReference type="InterPro" id="IPR008280">
    <property type="entry name" value="Tub_FtsZ_C"/>
</dbReference>
<feature type="domain" description="Tubulin/FtsZ 2-layer sandwich" evidence="15">
    <location>
        <begin position="172"/>
        <end position="303"/>
    </location>
</feature>
<keyword evidence="10 13" id="KW-0342">GTP-binding</keyword>
<evidence type="ECO:0000313" key="16">
    <source>
        <dbReference type="EMBL" id="PMB63495.1"/>
    </source>
</evidence>
<evidence type="ECO:0000256" key="7">
    <source>
        <dbReference type="ARBA" id="ARBA00022723"/>
    </source>
</evidence>
<reference evidence="16 17" key="1">
    <citation type="journal article" date="2016" name="Appl. Microbiol. Biotechnol.">
        <title>Characterization of T-DNA insertion mutants with decreased virulence in the entomopathogenic fungus Beauveria bassiana JEF-007.</title>
        <authorList>
            <person name="Kim S."/>
            <person name="Lee S.J."/>
            <person name="Nai Y.S."/>
            <person name="Yu J.S."/>
            <person name="Lee M.R."/>
            <person name="Yang Y.T."/>
            <person name="Kim J.S."/>
        </authorList>
    </citation>
    <scope>NUCLEOTIDE SEQUENCE [LARGE SCALE GENOMIC DNA]</scope>
    <source>
        <strain evidence="16 17">JEF-007</strain>
    </source>
</reference>
<evidence type="ECO:0000256" key="13">
    <source>
        <dbReference type="RuleBase" id="RU000352"/>
    </source>
</evidence>
<dbReference type="EMBL" id="MRVG01000020">
    <property type="protein sequence ID" value="PMB63495.1"/>
    <property type="molecule type" value="Genomic_DNA"/>
</dbReference>
<evidence type="ECO:0000256" key="5">
    <source>
        <dbReference type="ARBA" id="ARBA00022490"/>
    </source>
</evidence>
<dbReference type="SUPFAM" id="SSF52490">
    <property type="entry name" value="Tubulin nucleotide-binding domain-like"/>
    <property type="match status" value="1"/>
</dbReference>
<feature type="domain" description="Tubulin/FtsZ GTPase" evidence="14">
    <location>
        <begin position="4"/>
        <end position="195"/>
    </location>
</feature>
<gene>
    <name evidence="16" type="primary">TBB1</name>
    <name evidence="16" type="ORF">BM221_010600</name>
</gene>
<comment type="subunit">
    <text evidence="4 13">Dimer of alpha and beta chains. A typical microtubule is a hollow water-filled tube with an outer diameter of 25 nm and an inner diameter of 15 nM. Alpha-beta heterodimers associate head-to-tail to form protofilaments running lengthwise along the microtubule wall with the beta-tubulin subunit facing the microtubule plus end conferring a structural polarity. Microtubules usually have 13 protofilaments but different protofilament numbers can be found in some organisms and specialized cells.</text>
</comment>
<evidence type="ECO:0000259" key="14">
    <source>
        <dbReference type="SMART" id="SM00864"/>
    </source>
</evidence>
<comment type="similarity">
    <text evidence="3 13">Belongs to the tubulin family.</text>
</comment>
<dbReference type="GO" id="GO:0007017">
    <property type="term" value="P:microtubule-based process"/>
    <property type="evidence" value="ECO:0007669"/>
    <property type="project" value="InterPro"/>
</dbReference>
<comment type="cofactor">
    <cofactor evidence="1">
        <name>Mg(2+)</name>
        <dbReference type="ChEBI" id="CHEBI:18420"/>
    </cofactor>
</comment>
<dbReference type="PANTHER" id="PTHR11588">
    <property type="entry name" value="TUBULIN"/>
    <property type="match status" value="1"/>
</dbReference>
<keyword evidence="5" id="KW-0963">Cytoplasm</keyword>
<accession>A0A2N6N894</accession>
<proteinExistence type="inferred from homology"/>
<evidence type="ECO:0000256" key="2">
    <source>
        <dbReference type="ARBA" id="ARBA00004245"/>
    </source>
</evidence>
<comment type="subcellular location">
    <subcellularLocation>
        <location evidence="2">Cytoplasm</location>
        <location evidence="2">Cytoskeleton</location>
    </subcellularLocation>
</comment>
<keyword evidence="11" id="KW-0206">Cytoskeleton</keyword>
<dbReference type="GO" id="GO:0005525">
    <property type="term" value="F:GTP binding"/>
    <property type="evidence" value="ECO:0007669"/>
    <property type="project" value="UniProtKB-UniRule"/>
</dbReference>
<dbReference type="GO" id="GO:0005200">
    <property type="term" value="F:structural constituent of cytoskeleton"/>
    <property type="evidence" value="ECO:0007669"/>
    <property type="project" value="InterPro"/>
</dbReference>
<keyword evidence="6 13" id="KW-0493">Microtubule</keyword>
<dbReference type="InterPro" id="IPR017975">
    <property type="entry name" value="Tubulin_CS"/>
</dbReference>
<dbReference type="SMART" id="SM00865">
    <property type="entry name" value="Tubulin_C"/>
    <property type="match status" value="1"/>
</dbReference>
<evidence type="ECO:0000256" key="11">
    <source>
        <dbReference type="ARBA" id="ARBA00023212"/>
    </source>
</evidence>
<name>A0A2N6N894_BEABA</name>
<dbReference type="InterPro" id="IPR002453">
    <property type="entry name" value="Beta_tubulin"/>
</dbReference>
<evidence type="ECO:0000256" key="4">
    <source>
        <dbReference type="ARBA" id="ARBA00011747"/>
    </source>
</evidence>
<sequence>MPEITAGRKYVPRVVLVDLEPGTMDAVRASPLGKLFRPDNFVFGQSSAANNWAKGHYTEGAELVDDAVDVIRREAEQCDCLQGFQLTHSLGGGTGSGMGTLLLAKIREEFPDRMMATFSVLPSSETSDTVVEPYNTTLSIHQLVENSDATFCIDNQALDNICKRSLKLANPTNNDLNHLISHVMSGISTSLRFPGQLNSDMRKITVASLTQQMMDPQNMMADSDFRNGRFLTCSAIFRGKIAGKEVEEQMRRTQDRNSAYFVDWIPNNVQSSLCSVPPKGLNMSSTFVGNSTAIQDIFKRVGDQFQAMFRRKAFLHWYTGEGMDEMEFTEAESNLNDLVAEYQQYQDATADDVDFDEHWGRDEEAGVDEESTARM</sequence>
<evidence type="ECO:0000256" key="3">
    <source>
        <dbReference type="ARBA" id="ARBA00009636"/>
    </source>
</evidence>
<dbReference type="Proteomes" id="UP000235728">
    <property type="component" value="Unassembled WGS sequence"/>
</dbReference>
<evidence type="ECO:0000256" key="9">
    <source>
        <dbReference type="ARBA" id="ARBA00022842"/>
    </source>
</evidence>
<dbReference type="GO" id="GO:0003924">
    <property type="term" value="F:GTPase activity"/>
    <property type="evidence" value="ECO:0007669"/>
    <property type="project" value="InterPro"/>
</dbReference>
<dbReference type="InterPro" id="IPR003008">
    <property type="entry name" value="Tubulin_FtsZ_GTPase"/>
</dbReference>
<dbReference type="Pfam" id="PF03953">
    <property type="entry name" value="Tubulin_C"/>
    <property type="match status" value="1"/>
</dbReference>
<dbReference type="InterPro" id="IPR036525">
    <property type="entry name" value="Tubulin/FtsZ_GTPase_sf"/>
</dbReference>
<protein>
    <recommendedName>
        <fullName evidence="13">Tubulin beta chain</fullName>
    </recommendedName>
</protein>
<dbReference type="GO" id="GO:0046872">
    <property type="term" value="F:metal ion binding"/>
    <property type="evidence" value="ECO:0007669"/>
    <property type="project" value="UniProtKB-KW"/>
</dbReference>
<dbReference type="SUPFAM" id="SSF55307">
    <property type="entry name" value="Tubulin C-terminal domain-like"/>
    <property type="match status" value="1"/>
</dbReference>
<evidence type="ECO:0000256" key="6">
    <source>
        <dbReference type="ARBA" id="ARBA00022701"/>
    </source>
</evidence>
<evidence type="ECO:0000313" key="17">
    <source>
        <dbReference type="Proteomes" id="UP000235728"/>
    </source>
</evidence>
<evidence type="ECO:0000256" key="12">
    <source>
        <dbReference type="ARBA" id="ARBA00034296"/>
    </source>
</evidence>
<keyword evidence="8 13" id="KW-0547">Nucleotide-binding</keyword>
<dbReference type="Gene3D" id="3.40.50.1440">
    <property type="entry name" value="Tubulin/FtsZ, GTPase domain"/>
    <property type="match status" value="1"/>
</dbReference>
<comment type="function">
    <text evidence="12 13">Tubulin is the major constituent of microtubules, a cylinder consisting of laterally associated linear protofilaments composed of alpha- and beta-tubulin heterodimers. Microtubules grow by the addition of GTP-tubulin dimers to the microtubule end, where a stabilizing cap forms. Below the cap, tubulin dimers are in GDP-bound state, owing to GTPase activity of alpha-tubulin.</text>
</comment>
<dbReference type="SMART" id="SM00864">
    <property type="entry name" value="Tubulin"/>
    <property type="match status" value="1"/>
</dbReference>
<dbReference type="GO" id="GO:0005874">
    <property type="term" value="C:microtubule"/>
    <property type="evidence" value="ECO:0007669"/>
    <property type="project" value="UniProtKB-KW"/>
</dbReference>
<dbReference type="FunFam" id="3.30.1330.20:FF:000009">
    <property type="entry name" value="Tubulin beta chain"/>
    <property type="match status" value="1"/>
</dbReference>
<dbReference type="PRINTS" id="PR01163">
    <property type="entry name" value="BETATUBULIN"/>
</dbReference>
<dbReference type="AlphaFoldDB" id="A0A2N6N894"/>
<dbReference type="InterPro" id="IPR000217">
    <property type="entry name" value="Tubulin"/>
</dbReference>
<evidence type="ECO:0000256" key="10">
    <source>
        <dbReference type="ARBA" id="ARBA00023134"/>
    </source>
</evidence>
<dbReference type="FunFam" id="3.40.50.1440:FF:000059">
    <property type="entry name" value="Tubulin beta chain"/>
    <property type="match status" value="1"/>
</dbReference>
<keyword evidence="9" id="KW-0460">Magnesium</keyword>
<dbReference type="InterPro" id="IPR023123">
    <property type="entry name" value="Tubulin_C"/>
</dbReference>
<dbReference type="CDD" id="cd02187">
    <property type="entry name" value="beta_tubulin"/>
    <property type="match status" value="1"/>
</dbReference>
<dbReference type="Pfam" id="PF00091">
    <property type="entry name" value="Tubulin"/>
    <property type="match status" value="1"/>
</dbReference>
<dbReference type="PRINTS" id="PR01161">
    <property type="entry name" value="TUBULIN"/>
</dbReference>
<dbReference type="FunFam" id="1.10.287.600:FF:000002">
    <property type="entry name" value="Tubulin beta chain"/>
    <property type="match status" value="1"/>
</dbReference>
<comment type="caution">
    <text evidence="16">The sequence shown here is derived from an EMBL/GenBank/DDBJ whole genome shotgun (WGS) entry which is preliminary data.</text>
</comment>
<organism evidence="16 17">
    <name type="scientific">Beauveria bassiana</name>
    <name type="common">White muscardine disease fungus</name>
    <name type="synonym">Tritirachium shiotae</name>
    <dbReference type="NCBI Taxonomy" id="176275"/>
    <lineage>
        <taxon>Eukaryota</taxon>
        <taxon>Fungi</taxon>
        <taxon>Dikarya</taxon>
        <taxon>Ascomycota</taxon>
        <taxon>Pezizomycotina</taxon>
        <taxon>Sordariomycetes</taxon>
        <taxon>Hypocreomycetidae</taxon>
        <taxon>Hypocreales</taxon>
        <taxon>Cordycipitaceae</taxon>
        <taxon>Beauveria</taxon>
    </lineage>
</organism>
<dbReference type="InterPro" id="IPR018316">
    <property type="entry name" value="Tubulin/FtsZ_2-layer-sand-dom"/>
</dbReference>
<evidence type="ECO:0000259" key="15">
    <source>
        <dbReference type="SMART" id="SM00865"/>
    </source>
</evidence>
<evidence type="ECO:0000256" key="8">
    <source>
        <dbReference type="ARBA" id="ARBA00022741"/>
    </source>
</evidence>